<feature type="region of interest" description="Disordered" evidence="2">
    <location>
        <begin position="97"/>
        <end position="117"/>
    </location>
</feature>
<comment type="caution">
    <text evidence="3">The sequence shown here is derived from an EMBL/GenBank/DDBJ whole genome shotgun (WGS) entry which is preliminary data.</text>
</comment>
<evidence type="ECO:0000256" key="2">
    <source>
        <dbReference type="SAM" id="MobiDB-lite"/>
    </source>
</evidence>
<proteinExistence type="predicted"/>
<accession>A0ABW4YE57</accession>
<keyword evidence="1" id="KW-0175">Coiled coil</keyword>
<feature type="coiled-coil region" evidence="1">
    <location>
        <begin position="221"/>
        <end position="360"/>
    </location>
</feature>
<keyword evidence="4" id="KW-1185">Reference proteome</keyword>
<feature type="compositionally biased region" description="Low complexity" evidence="2">
    <location>
        <begin position="455"/>
        <end position="466"/>
    </location>
</feature>
<dbReference type="Proteomes" id="UP001597337">
    <property type="component" value="Unassembled WGS sequence"/>
</dbReference>
<reference evidence="4" key="1">
    <citation type="journal article" date="2019" name="Int. J. Syst. Evol. Microbiol.">
        <title>The Global Catalogue of Microorganisms (GCM) 10K type strain sequencing project: providing services to taxonomists for standard genome sequencing and annotation.</title>
        <authorList>
            <consortium name="The Broad Institute Genomics Platform"/>
            <consortium name="The Broad Institute Genome Sequencing Center for Infectious Disease"/>
            <person name="Wu L."/>
            <person name="Ma J."/>
        </authorList>
    </citation>
    <scope>NUCLEOTIDE SEQUENCE [LARGE SCALE GENOMIC DNA]</scope>
    <source>
        <strain evidence="4">KACC 12597</strain>
    </source>
</reference>
<evidence type="ECO:0000313" key="3">
    <source>
        <dbReference type="EMBL" id="MFD2113977.1"/>
    </source>
</evidence>
<protein>
    <recommendedName>
        <fullName evidence="5">KfrA N-terminal DNA-binding domain-containing protein</fullName>
    </recommendedName>
</protein>
<evidence type="ECO:0000313" key="4">
    <source>
        <dbReference type="Proteomes" id="UP001597337"/>
    </source>
</evidence>
<feature type="compositionally biased region" description="Basic and acidic residues" evidence="2">
    <location>
        <begin position="415"/>
        <end position="429"/>
    </location>
</feature>
<name>A0ABW4YE57_9GAMM</name>
<dbReference type="RefSeq" id="WP_386028809.1">
    <property type="nucleotide sequence ID" value="NZ_JBHUHX010000061.1"/>
</dbReference>
<evidence type="ECO:0000256" key="1">
    <source>
        <dbReference type="SAM" id="Coils"/>
    </source>
</evidence>
<feature type="compositionally biased region" description="Polar residues" evidence="2">
    <location>
        <begin position="430"/>
        <end position="449"/>
    </location>
</feature>
<organism evidence="3 4">
    <name type="scientific">Thiorhodococcus fuscus</name>
    <dbReference type="NCBI Taxonomy" id="527200"/>
    <lineage>
        <taxon>Bacteria</taxon>
        <taxon>Pseudomonadati</taxon>
        <taxon>Pseudomonadota</taxon>
        <taxon>Gammaproteobacteria</taxon>
        <taxon>Chromatiales</taxon>
        <taxon>Chromatiaceae</taxon>
        <taxon>Thiorhodococcus</taxon>
    </lineage>
</organism>
<gene>
    <name evidence="3" type="ORF">ACFSJC_19180</name>
</gene>
<sequence length="476" mass="52285">MLDCLPAGPILRGAGEQLGRWSVIWCRVLLRPFDGMLEEATLGCVESLLVPLGYRCIQVSESNHPAVGEALFLRDWKAVLNPRLDGLRQDLAHLSETSAKQAEQHRSQTAALTQERDGLAEEVASLRERSTELTGRVEQQGKTINSRDTAIDQLIKVNEALEHTKDQQTQLAAKRLEQIEALKKEQTQQVQAIGECDQRLAAQTAEIAAVKQARDEQSKLAAERLKQVEVLQKELEASQHQGADQESRIEALNQAKTDLEQKHQAVAKTQAENAKALEEARETIGVLSTERDQLREQFNQGQSQVEELGKALETAKAETDKHAKLVAQYKTEADTQAKLAAERAEKLEQSEQSKAALQRDNAIALRMQVLREADLKDLQQRHAEVVAQKDKQSILLKQLTERLAAASSYLHQIKHDGHSMGDGASHDSQTRAAITAQDSGSPANSTTADHCSIQAGTNTAASSTTADGLVEPEQSP</sequence>
<dbReference type="EMBL" id="JBHUHX010000061">
    <property type="protein sequence ID" value="MFD2113977.1"/>
    <property type="molecule type" value="Genomic_DNA"/>
</dbReference>
<feature type="region of interest" description="Disordered" evidence="2">
    <location>
        <begin position="415"/>
        <end position="476"/>
    </location>
</feature>
<evidence type="ECO:0008006" key="5">
    <source>
        <dbReference type="Google" id="ProtNLM"/>
    </source>
</evidence>
<feature type="compositionally biased region" description="Polar residues" evidence="2">
    <location>
        <begin position="97"/>
        <end position="112"/>
    </location>
</feature>